<comment type="similarity">
    <text evidence="1">Belongs to the zinc-containing alcohol dehydrogenase family. Quinone oxidoreductase subfamily.</text>
</comment>
<dbReference type="SUPFAM" id="SSF51735">
    <property type="entry name" value="NAD(P)-binding Rossmann-fold domains"/>
    <property type="match status" value="1"/>
</dbReference>
<feature type="domain" description="Enoyl reductase (ER)" evidence="3">
    <location>
        <begin position="15"/>
        <end position="332"/>
    </location>
</feature>
<dbReference type="Gene3D" id="3.90.180.10">
    <property type="entry name" value="Medium-chain alcohol dehydrogenases, catalytic domain"/>
    <property type="match status" value="1"/>
</dbReference>
<dbReference type="InterPro" id="IPR051603">
    <property type="entry name" value="Zinc-ADH_QOR/CCCR"/>
</dbReference>
<dbReference type="PANTHER" id="PTHR44154:SF1">
    <property type="entry name" value="QUINONE OXIDOREDUCTASE"/>
    <property type="match status" value="1"/>
</dbReference>
<dbReference type="InterPro" id="IPR020843">
    <property type="entry name" value="ER"/>
</dbReference>
<protein>
    <submittedName>
        <fullName evidence="4">Zinc-binding alcohol dehydrogenase family protein</fullName>
    </submittedName>
</protein>
<dbReference type="SUPFAM" id="SSF50129">
    <property type="entry name" value="GroES-like"/>
    <property type="match status" value="1"/>
</dbReference>
<evidence type="ECO:0000313" key="5">
    <source>
        <dbReference type="Proteomes" id="UP000751852"/>
    </source>
</evidence>
<dbReference type="RefSeq" id="WP_198617481.1">
    <property type="nucleotide sequence ID" value="NZ_JABANU010000006.1"/>
</dbReference>
<gene>
    <name evidence="4" type="ORF">HHH54_03675</name>
</gene>
<dbReference type="InterPro" id="IPR013154">
    <property type="entry name" value="ADH-like_N"/>
</dbReference>
<dbReference type="InterPro" id="IPR014182">
    <property type="entry name" value="ADH_Zn_typ-1"/>
</dbReference>
<name>A0ABS0T7H3_9STAP</name>
<comment type="caution">
    <text evidence="4">The sequence shown here is derived from an EMBL/GenBank/DDBJ whole genome shotgun (WGS) entry which is preliminary data.</text>
</comment>
<dbReference type="InterPro" id="IPR013149">
    <property type="entry name" value="ADH-like_C"/>
</dbReference>
<dbReference type="Pfam" id="PF08240">
    <property type="entry name" value="ADH_N"/>
    <property type="match status" value="1"/>
</dbReference>
<sequence>MESIIAKQPFQLSEGNLFEKVTRPEQEVKAHEIGIQVEASGVNPIDAKTRQTPVTGEVRVLGYEGAGVVDKVGSNVTRFKKGDKVMFVGAPKWEGSNQTYQVLGEHYVTHLPEHLSFEEGATLPLTAFTAYETLFDIFGISRDASQNLGRTILIINGAGGVGSIATQIAKAYGLNVITTASRQETIAWSQKMGADTVLNHREDLEAQFEAHNLPQPDYIFCTYDTDRYYEPMIRLVKPRGHIATIVVFKENQDLNALKQKAITFTHESMFTRLTYEFETEYYQKYLDDLAEKLNAGVYQSTLTEVLHGLTPENVYKGHQMMEEQSHIGKLAIKF</sequence>
<evidence type="ECO:0000313" key="4">
    <source>
        <dbReference type="EMBL" id="MBI5974699.1"/>
    </source>
</evidence>
<dbReference type="CDD" id="cd08252">
    <property type="entry name" value="AL_MDR"/>
    <property type="match status" value="1"/>
</dbReference>
<dbReference type="PANTHER" id="PTHR44154">
    <property type="entry name" value="QUINONE OXIDOREDUCTASE"/>
    <property type="match status" value="1"/>
</dbReference>
<evidence type="ECO:0000256" key="1">
    <source>
        <dbReference type="ARBA" id="ARBA00010371"/>
    </source>
</evidence>
<dbReference type="Proteomes" id="UP000751852">
    <property type="component" value="Unassembled WGS sequence"/>
</dbReference>
<evidence type="ECO:0000259" key="3">
    <source>
        <dbReference type="SMART" id="SM00829"/>
    </source>
</evidence>
<dbReference type="InterPro" id="IPR011032">
    <property type="entry name" value="GroES-like_sf"/>
</dbReference>
<organism evidence="4 5">
    <name type="scientific">Staphylococcus canis</name>
    <dbReference type="NCBI Taxonomy" id="2724942"/>
    <lineage>
        <taxon>Bacteria</taxon>
        <taxon>Bacillati</taxon>
        <taxon>Bacillota</taxon>
        <taxon>Bacilli</taxon>
        <taxon>Bacillales</taxon>
        <taxon>Staphylococcaceae</taxon>
        <taxon>Staphylococcus</taxon>
    </lineage>
</organism>
<keyword evidence="2" id="KW-0521">NADP</keyword>
<dbReference type="Gene3D" id="3.40.50.720">
    <property type="entry name" value="NAD(P)-binding Rossmann-like Domain"/>
    <property type="match status" value="1"/>
</dbReference>
<evidence type="ECO:0000256" key="2">
    <source>
        <dbReference type="ARBA" id="ARBA00022857"/>
    </source>
</evidence>
<dbReference type="EMBL" id="JABANU010000006">
    <property type="protein sequence ID" value="MBI5974699.1"/>
    <property type="molecule type" value="Genomic_DNA"/>
</dbReference>
<dbReference type="InterPro" id="IPR036291">
    <property type="entry name" value="NAD(P)-bd_dom_sf"/>
</dbReference>
<dbReference type="Pfam" id="PF00107">
    <property type="entry name" value="ADH_zinc_N"/>
    <property type="match status" value="1"/>
</dbReference>
<keyword evidence="5" id="KW-1185">Reference proteome</keyword>
<proteinExistence type="inferred from homology"/>
<reference evidence="4 5" key="1">
    <citation type="submission" date="2020-04" db="EMBL/GenBank/DDBJ databases">
        <title>Staphylococcus species from domestic dog.</title>
        <authorList>
            <person name="Paterson G.K."/>
        </authorList>
    </citation>
    <scope>NUCLEOTIDE SEQUENCE [LARGE SCALE GENOMIC DNA]</scope>
    <source>
        <strain evidence="4 5">H16/1A</strain>
    </source>
</reference>
<dbReference type="SMART" id="SM00829">
    <property type="entry name" value="PKS_ER"/>
    <property type="match status" value="1"/>
</dbReference>
<accession>A0ABS0T7H3</accession>